<name>A0A7J6HYU0_CANSA</name>
<organism evidence="1 2">
    <name type="scientific">Cannabis sativa</name>
    <name type="common">Hemp</name>
    <name type="synonym">Marijuana</name>
    <dbReference type="NCBI Taxonomy" id="3483"/>
    <lineage>
        <taxon>Eukaryota</taxon>
        <taxon>Viridiplantae</taxon>
        <taxon>Streptophyta</taxon>
        <taxon>Embryophyta</taxon>
        <taxon>Tracheophyta</taxon>
        <taxon>Spermatophyta</taxon>
        <taxon>Magnoliopsida</taxon>
        <taxon>eudicotyledons</taxon>
        <taxon>Gunneridae</taxon>
        <taxon>Pentapetalae</taxon>
        <taxon>rosids</taxon>
        <taxon>fabids</taxon>
        <taxon>Rosales</taxon>
        <taxon>Cannabaceae</taxon>
        <taxon>Cannabis</taxon>
    </lineage>
</organism>
<dbReference type="EMBL" id="JAATIQ010000020">
    <property type="protein sequence ID" value="KAF4399971.1"/>
    <property type="molecule type" value="Genomic_DNA"/>
</dbReference>
<accession>A0A7J6HYU0</accession>
<gene>
    <name evidence="1" type="ORF">G4B88_021185</name>
</gene>
<sequence>MKRRHRVLAVAAGAAVLGVCVVVEGVGEIKRGKKVVPVVASEEFFPLRRIIWFFSATDIHSHGPRKSLQRLLSVDCT</sequence>
<evidence type="ECO:0000313" key="2">
    <source>
        <dbReference type="Proteomes" id="UP000583929"/>
    </source>
</evidence>
<reference evidence="1 2" key="1">
    <citation type="journal article" date="2020" name="bioRxiv">
        <title>Sequence and annotation of 42 cannabis genomes reveals extensive copy number variation in cannabinoid synthesis and pathogen resistance genes.</title>
        <authorList>
            <person name="Mckernan K.J."/>
            <person name="Helbert Y."/>
            <person name="Kane L.T."/>
            <person name="Ebling H."/>
            <person name="Zhang L."/>
            <person name="Liu B."/>
            <person name="Eaton Z."/>
            <person name="Mclaughlin S."/>
            <person name="Kingan S."/>
            <person name="Baybayan P."/>
            <person name="Concepcion G."/>
            <person name="Jordan M."/>
            <person name="Riva A."/>
            <person name="Barbazuk W."/>
            <person name="Harkins T."/>
        </authorList>
    </citation>
    <scope>NUCLEOTIDE SEQUENCE [LARGE SCALE GENOMIC DNA]</scope>
    <source>
        <strain evidence="2">cv. Jamaican Lion 4</strain>
        <tissue evidence="1">Leaf</tissue>
    </source>
</reference>
<dbReference type="Proteomes" id="UP000583929">
    <property type="component" value="Unassembled WGS sequence"/>
</dbReference>
<keyword evidence="2" id="KW-1185">Reference proteome</keyword>
<evidence type="ECO:0000313" key="1">
    <source>
        <dbReference type="EMBL" id="KAF4399971.1"/>
    </source>
</evidence>
<dbReference type="AlphaFoldDB" id="A0A7J6HYU0"/>
<protein>
    <submittedName>
        <fullName evidence="1">Uncharacterized protein</fullName>
    </submittedName>
</protein>
<comment type="caution">
    <text evidence="1">The sequence shown here is derived from an EMBL/GenBank/DDBJ whole genome shotgun (WGS) entry which is preliminary data.</text>
</comment>
<proteinExistence type="predicted"/>